<dbReference type="Gene3D" id="3.40.50.10330">
    <property type="entry name" value="Probable inorganic polyphosphate/atp-NAD kinase, domain 1"/>
    <property type="match status" value="1"/>
</dbReference>
<sequence>MSAPPPVRRFEVVLNRESGTLKDLWHDGLPDDLVAAFAEGGVEARIRAAVASELDATLDQAVSTRPDALIVGGGDGTVSHAASRLLGAEVPMGILPCGTFNLAARDLGVPLDPFDAARALATAEPRAIDVLAANGRTALCNLMLGFYPTMARRQEEFHGRAWWVKSARILRDLREAFYRTPPLLLKFESPEHGAIHRVTRFAAFVPGEYEDVLSVIPTRTHMDAGKIGIYVSKHKTVGALARGMAAYVFGLMKQEPELEQLHATKLTLTSQQRDRLPASIDGEILDISLPLHLDLKPRALRVLCPSASND</sequence>
<dbReference type="PROSITE" id="PS50146">
    <property type="entry name" value="DAGK"/>
    <property type="match status" value="1"/>
</dbReference>
<protein>
    <submittedName>
        <fullName evidence="2">Lipid kinase YegS</fullName>
    </submittedName>
</protein>
<dbReference type="Pfam" id="PF00781">
    <property type="entry name" value="DAGK_cat"/>
    <property type="match status" value="1"/>
</dbReference>
<dbReference type="RefSeq" id="WP_353568608.1">
    <property type="nucleotide sequence ID" value="NZ_BAABRI010000027.1"/>
</dbReference>
<dbReference type="InterPro" id="IPR001206">
    <property type="entry name" value="Diacylglycerol_kinase_cat_dom"/>
</dbReference>
<gene>
    <name evidence="2" type="primary">yegS</name>
    <name evidence="2" type="ORF">Hsar01_03753</name>
</gene>
<name>A0ABP9UT26_9BACT</name>
<evidence type="ECO:0000313" key="2">
    <source>
        <dbReference type="EMBL" id="GAA5484509.1"/>
    </source>
</evidence>
<dbReference type="InterPro" id="IPR017438">
    <property type="entry name" value="ATP-NAD_kinase_N"/>
</dbReference>
<accession>A0ABP9UT26</accession>
<dbReference type="SUPFAM" id="SSF111331">
    <property type="entry name" value="NAD kinase/diacylglycerol kinase-like"/>
    <property type="match status" value="1"/>
</dbReference>
<dbReference type="SMART" id="SM00046">
    <property type="entry name" value="DAGKc"/>
    <property type="match status" value="1"/>
</dbReference>
<dbReference type="Gene3D" id="2.60.200.40">
    <property type="match status" value="1"/>
</dbReference>
<keyword evidence="3" id="KW-1185">Reference proteome</keyword>
<comment type="caution">
    <text evidence="2">The sequence shown here is derived from an EMBL/GenBank/DDBJ whole genome shotgun (WGS) entry which is preliminary data.</text>
</comment>
<organism evidence="2 3">
    <name type="scientific">Haloferula sargassicola</name>
    <dbReference type="NCBI Taxonomy" id="490096"/>
    <lineage>
        <taxon>Bacteria</taxon>
        <taxon>Pseudomonadati</taxon>
        <taxon>Verrucomicrobiota</taxon>
        <taxon>Verrucomicrobiia</taxon>
        <taxon>Verrucomicrobiales</taxon>
        <taxon>Verrucomicrobiaceae</taxon>
        <taxon>Haloferula</taxon>
    </lineage>
</organism>
<proteinExistence type="predicted"/>
<dbReference type="Proteomes" id="UP001476282">
    <property type="component" value="Unassembled WGS sequence"/>
</dbReference>
<evidence type="ECO:0000259" key="1">
    <source>
        <dbReference type="PROSITE" id="PS50146"/>
    </source>
</evidence>
<keyword evidence="2" id="KW-0808">Transferase</keyword>
<evidence type="ECO:0000313" key="3">
    <source>
        <dbReference type="Proteomes" id="UP001476282"/>
    </source>
</evidence>
<dbReference type="EMBL" id="BAABRI010000027">
    <property type="protein sequence ID" value="GAA5484509.1"/>
    <property type="molecule type" value="Genomic_DNA"/>
</dbReference>
<reference evidence="2 3" key="1">
    <citation type="submission" date="2024-02" db="EMBL/GenBank/DDBJ databases">
        <title>Haloferula sargassicola NBRC 104335.</title>
        <authorList>
            <person name="Ichikawa N."/>
            <person name="Katano-Makiyama Y."/>
            <person name="Hidaka K."/>
        </authorList>
    </citation>
    <scope>NUCLEOTIDE SEQUENCE [LARGE SCALE GENOMIC DNA]</scope>
    <source>
        <strain evidence="2 3">NBRC 104335</strain>
    </source>
</reference>
<feature type="domain" description="DAGKc" evidence="1">
    <location>
        <begin position="5"/>
        <end position="137"/>
    </location>
</feature>
<keyword evidence="2" id="KW-0418">Kinase</keyword>
<dbReference type="GO" id="GO:0016301">
    <property type="term" value="F:kinase activity"/>
    <property type="evidence" value="ECO:0007669"/>
    <property type="project" value="UniProtKB-KW"/>
</dbReference>
<dbReference type="InterPro" id="IPR016064">
    <property type="entry name" value="NAD/diacylglycerol_kinase_sf"/>
</dbReference>